<proteinExistence type="predicted"/>
<gene>
    <name evidence="2" type="ORF">K489DRAFT_296206</name>
</gene>
<dbReference type="RefSeq" id="XP_033461775.1">
    <property type="nucleotide sequence ID" value="XM_033600311.1"/>
</dbReference>
<evidence type="ECO:0000313" key="1">
    <source>
        <dbReference type="Proteomes" id="UP000504637"/>
    </source>
</evidence>
<organism evidence="2">
    <name type="scientific">Dissoconium aciculare CBS 342.82</name>
    <dbReference type="NCBI Taxonomy" id="1314786"/>
    <lineage>
        <taxon>Eukaryota</taxon>
        <taxon>Fungi</taxon>
        <taxon>Dikarya</taxon>
        <taxon>Ascomycota</taxon>
        <taxon>Pezizomycotina</taxon>
        <taxon>Dothideomycetes</taxon>
        <taxon>Dothideomycetidae</taxon>
        <taxon>Mycosphaerellales</taxon>
        <taxon>Dissoconiaceae</taxon>
        <taxon>Dissoconium</taxon>
    </lineage>
</organism>
<keyword evidence="1" id="KW-1185">Reference proteome</keyword>
<feature type="non-terminal residue" evidence="2">
    <location>
        <position position="210"/>
    </location>
</feature>
<sequence>SLRQPDIATVFNDADNIERCLQNDGHRAWGWVFYRSTYKSDDVWKEFVFRLRAEIKSDLDFHGGADMLDSLELTIVEDKTLEGASTSEVRKNFKIWVQNNARQEQDGVEAGGSQRYLFCVQVDEESLQSVIAHPRGKYPPGPDGSWIKMIWRDWDLETIYRDRAEPYEAIEGCIREDVGWMRVGFPDFMVYGYSLLRERNGWYVLYCRPP</sequence>
<reference evidence="2" key="3">
    <citation type="submission" date="2025-08" db="UniProtKB">
        <authorList>
            <consortium name="RefSeq"/>
        </authorList>
    </citation>
    <scope>IDENTIFICATION</scope>
    <source>
        <strain evidence="2">CBS 342.82</strain>
    </source>
</reference>
<name>A0A6J3MAT1_9PEZI</name>
<dbReference type="OrthoDB" id="4424523at2759"/>
<reference evidence="2" key="2">
    <citation type="submission" date="2020-04" db="EMBL/GenBank/DDBJ databases">
        <authorList>
            <consortium name="NCBI Genome Project"/>
        </authorList>
    </citation>
    <scope>NUCLEOTIDE SEQUENCE</scope>
    <source>
        <strain evidence="2">CBS 342.82</strain>
    </source>
</reference>
<dbReference type="Proteomes" id="UP000504637">
    <property type="component" value="Unplaced"/>
</dbReference>
<dbReference type="AlphaFoldDB" id="A0A6J3MAT1"/>
<reference evidence="2" key="1">
    <citation type="submission" date="2020-01" db="EMBL/GenBank/DDBJ databases">
        <authorList>
            <consortium name="DOE Joint Genome Institute"/>
            <person name="Haridas S."/>
            <person name="Albert R."/>
            <person name="Binder M."/>
            <person name="Bloem J."/>
            <person name="Labutti K."/>
            <person name="Salamov A."/>
            <person name="Andreopoulos B."/>
            <person name="Baker S.E."/>
            <person name="Barry K."/>
            <person name="Bills G."/>
            <person name="Bluhm B.H."/>
            <person name="Cannon C."/>
            <person name="Castanera R."/>
            <person name="Culley D.E."/>
            <person name="Daum C."/>
            <person name="Ezra D."/>
            <person name="Gonzalez J.B."/>
            <person name="Henrissat B."/>
            <person name="Kuo A."/>
            <person name="Liang C."/>
            <person name="Lipzen A."/>
            <person name="Lutzoni F."/>
            <person name="Magnuson J."/>
            <person name="Mondo S."/>
            <person name="Nolan M."/>
            <person name="Ohm R."/>
            <person name="Pangilinan J."/>
            <person name="Park H.-J."/>
            <person name="Ramirez L."/>
            <person name="Alfaro M."/>
            <person name="Sun H."/>
            <person name="Tritt A."/>
            <person name="Yoshinaga Y."/>
            <person name="Zwiers L.-H."/>
            <person name="Turgeon B.G."/>
            <person name="Goodwin S.B."/>
            <person name="Spatafora J.W."/>
            <person name="Crous P.W."/>
            <person name="Grigoriev I.V."/>
        </authorList>
    </citation>
    <scope>NUCLEOTIDE SEQUENCE</scope>
    <source>
        <strain evidence="2">CBS 342.82</strain>
    </source>
</reference>
<evidence type="ECO:0000313" key="2">
    <source>
        <dbReference type="RefSeq" id="XP_033461775.1"/>
    </source>
</evidence>
<accession>A0A6J3MAT1</accession>
<feature type="non-terminal residue" evidence="2">
    <location>
        <position position="1"/>
    </location>
</feature>
<dbReference type="GeneID" id="54358111"/>
<protein>
    <submittedName>
        <fullName evidence="2">Uncharacterized protein</fullName>
    </submittedName>
</protein>